<reference evidence="7 8" key="1">
    <citation type="submission" date="2019-12" db="EMBL/GenBank/DDBJ databases">
        <authorList>
            <person name="Floudas D."/>
            <person name="Bentzer J."/>
            <person name="Ahren D."/>
            <person name="Johansson T."/>
            <person name="Persson P."/>
            <person name="Tunlid A."/>
        </authorList>
    </citation>
    <scope>NUCLEOTIDE SEQUENCE [LARGE SCALE GENOMIC DNA]</scope>
    <source>
        <strain evidence="7 8">CBS 102.39</strain>
    </source>
</reference>
<proteinExistence type="predicted"/>
<dbReference type="SMART" id="SM00275">
    <property type="entry name" value="G_alpha"/>
    <property type="match status" value="1"/>
</dbReference>
<dbReference type="PANTHER" id="PTHR10218:SF360">
    <property type="entry name" value="GUANINE NUCLEOTIDE-BINDING PROTEIN SUBUNIT ALPHA HOMOLOG"/>
    <property type="match status" value="1"/>
</dbReference>
<evidence type="ECO:0000256" key="3">
    <source>
        <dbReference type="ARBA" id="ARBA00023134"/>
    </source>
</evidence>
<feature type="binding site" evidence="6">
    <location>
        <position position="314"/>
    </location>
    <ligand>
        <name>Mg(2+)</name>
        <dbReference type="ChEBI" id="CHEBI:18420"/>
    </ligand>
</feature>
<dbReference type="InterPro" id="IPR027417">
    <property type="entry name" value="P-loop_NTPase"/>
</dbReference>
<keyword evidence="1 6" id="KW-0479">Metal-binding</keyword>
<evidence type="ECO:0008006" key="9">
    <source>
        <dbReference type="Google" id="ProtNLM"/>
    </source>
</evidence>
<evidence type="ECO:0000313" key="7">
    <source>
        <dbReference type="EMBL" id="KAF4616462.1"/>
    </source>
</evidence>
<keyword evidence="3 5" id="KW-0342">GTP-binding</keyword>
<keyword evidence="8" id="KW-1185">Reference proteome</keyword>
<dbReference type="SUPFAM" id="SSF52540">
    <property type="entry name" value="P-loop containing nucleoside triphosphate hydrolases"/>
    <property type="match status" value="1"/>
</dbReference>
<evidence type="ECO:0000256" key="4">
    <source>
        <dbReference type="ARBA" id="ARBA00023224"/>
    </source>
</evidence>
<dbReference type="Pfam" id="PF00503">
    <property type="entry name" value="G-alpha"/>
    <property type="match status" value="2"/>
</dbReference>
<keyword evidence="2 5" id="KW-0547">Nucleotide-binding</keyword>
<dbReference type="PROSITE" id="PS51882">
    <property type="entry name" value="G_ALPHA"/>
    <property type="match status" value="1"/>
</dbReference>
<organism evidence="7 8">
    <name type="scientific">Agrocybe pediades</name>
    <dbReference type="NCBI Taxonomy" id="84607"/>
    <lineage>
        <taxon>Eukaryota</taxon>
        <taxon>Fungi</taxon>
        <taxon>Dikarya</taxon>
        <taxon>Basidiomycota</taxon>
        <taxon>Agaricomycotina</taxon>
        <taxon>Agaricomycetes</taxon>
        <taxon>Agaricomycetidae</taxon>
        <taxon>Agaricales</taxon>
        <taxon>Agaricineae</taxon>
        <taxon>Strophariaceae</taxon>
        <taxon>Agrocybe</taxon>
    </lineage>
</organism>
<accession>A0A8H4QU81</accession>
<dbReference type="GO" id="GO:0003924">
    <property type="term" value="F:GTPase activity"/>
    <property type="evidence" value="ECO:0007669"/>
    <property type="project" value="InterPro"/>
</dbReference>
<dbReference type="GO" id="GO:0046872">
    <property type="term" value="F:metal ion binding"/>
    <property type="evidence" value="ECO:0007669"/>
    <property type="project" value="UniProtKB-KW"/>
</dbReference>
<dbReference type="GO" id="GO:0007188">
    <property type="term" value="P:adenylate cyclase-modulating G protein-coupled receptor signaling pathway"/>
    <property type="evidence" value="ECO:0007669"/>
    <property type="project" value="TreeGrafter"/>
</dbReference>
<dbReference type="GO" id="GO:0001664">
    <property type="term" value="F:G protein-coupled receptor binding"/>
    <property type="evidence" value="ECO:0007669"/>
    <property type="project" value="TreeGrafter"/>
</dbReference>
<protein>
    <recommendedName>
        <fullName evidence="9">G-alpha-domain-containing protein</fullName>
    </recommendedName>
</protein>
<dbReference type="GO" id="GO:0005737">
    <property type="term" value="C:cytoplasm"/>
    <property type="evidence" value="ECO:0007669"/>
    <property type="project" value="TreeGrafter"/>
</dbReference>
<gene>
    <name evidence="7" type="ORF">D9613_008757</name>
</gene>
<dbReference type="Proteomes" id="UP000521872">
    <property type="component" value="Unassembled WGS sequence"/>
</dbReference>
<comment type="caution">
    <text evidence="7">The sequence shown here is derived from an EMBL/GenBank/DDBJ whole genome shotgun (WGS) entry which is preliminary data.</text>
</comment>
<dbReference type="GO" id="GO:0005834">
    <property type="term" value="C:heterotrimeric G-protein complex"/>
    <property type="evidence" value="ECO:0007669"/>
    <property type="project" value="TreeGrafter"/>
</dbReference>
<dbReference type="PANTHER" id="PTHR10218">
    <property type="entry name" value="GTP-BINDING PROTEIN ALPHA SUBUNIT"/>
    <property type="match status" value="1"/>
</dbReference>
<dbReference type="EMBL" id="JAACJL010000031">
    <property type="protein sequence ID" value="KAF4616462.1"/>
    <property type="molecule type" value="Genomic_DNA"/>
</dbReference>
<dbReference type="GO" id="GO:0005525">
    <property type="term" value="F:GTP binding"/>
    <property type="evidence" value="ECO:0007669"/>
    <property type="project" value="UniProtKB-KW"/>
</dbReference>
<feature type="binding site" evidence="5">
    <location>
        <begin position="376"/>
        <end position="379"/>
    </location>
    <ligand>
        <name>GTP</name>
        <dbReference type="ChEBI" id="CHEBI:37565"/>
    </ligand>
</feature>
<evidence type="ECO:0000256" key="5">
    <source>
        <dbReference type="PIRSR" id="PIRSR601019-1"/>
    </source>
</evidence>
<evidence type="ECO:0000256" key="2">
    <source>
        <dbReference type="ARBA" id="ARBA00022741"/>
    </source>
</evidence>
<evidence type="ECO:0000256" key="1">
    <source>
        <dbReference type="ARBA" id="ARBA00022723"/>
    </source>
</evidence>
<dbReference type="Gene3D" id="1.10.400.10">
    <property type="entry name" value="GI Alpha 1, domain 2-like"/>
    <property type="match status" value="1"/>
</dbReference>
<dbReference type="Gene3D" id="3.40.50.300">
    <property type="entry name" value="P-loop containing nucleotide triphosphate hydrolases"/>
    <property type="match status" value="1"/>
</dbReference>
<dbReference type="GO" id="GO:0031683">
    <property type="term" value="F:G-protein beta/gamma-subunit complex binding"/>
    <property type="evidence" value="ECO:0007669"/>
    <property type="project" value="InterPro"/>
</dbReference>
<dbReference type="PRINTS" id="PR00318">
    <property type="entry name" value="GPROTEINA"/>
</dbReference>
<dbReference type="AlphaFoldDB" id="A0A8H4QU81"/>
<dbReference type="InterPro" id="IPR011025">
    <property type="entry name" value="GproteinA_insert"/>
</dbReference>
<name>A0A8H4QU81_9AGAR</name>
<keyword evidence="4" id="KW-0807">Transducer</keyword>
<dbReference type="FunFam" id="3.40.50.300:FF:000692">
    <property type="entry name" value="Guanine nucleotide-binding protein subunit alpha"/>
    <property type="match status" value="1"/>
</dbReference>
<dbReference type="SUPFAM" id="SSF47895">
    <property type="entry name" value="Transducin (alpha subunit), insertion domain"/>
    <property type="match status" value="1"/>
</dbReference>
<sequence length="442" mass="49988">MSKKYSLKSIHWWTMQSIISARLGLDDADPLTLAMQPSPDETPEEKAERLALEQHKKEVSDNIDAELEREQILQKRNPKPVKILLLGKSTTLKNFQLMYAPEDFRKERLSWRAVIQLNVVQSIRVILDFISRAEEDSSSPVSPTSPHRTAALLNADILAIKNNLQPNIVAAESTLIRRLTSGGSASNGGSTRPAGMISDQKGTLKEIAINSAVNWKRAFKRNKGEKNGGGEGCDTADEDAIEWEDDPEDPWLLLQGHVQDMVALWSSPNVKKLMGKQSGRIEDISGYFLDSLERIIQPRYIPTDDDILHARLKTLAAWAPYFDDMDAIIFLAPLSCFDQVLEEDHKVNRLEDSYKLWSMLASNPLLKHTNLILFMNKIDMLKNKLESGVRLKDYVISYGDRPNDVENTTAYLKRKFASILSEKSPLPRVFYPHFTTVTLATR</sequence>
<dbReference type="InterPro" id="IPR001019">
    <property type="entry name" value="Gprotein_alpha_su"/>
</dbReference>
<evidence type="ECO:0000313" key="8">
    <source>
        <dbReference type="Proteomes" id="UP000521872"/>
    </source>
</evidence>
<keyword evidence="6" id="KW-0460">Magnesium</keyword>
<feature type="binding site" evidence="5">
    <location>
        <begin position="308"/>
        <end position="314"/>
    </location>
    <ligand>
        <name>GTP</name>
        <dbReference type="ChEBI" id="CHEBI:37565"/>
    </ligand>
</feature>
<evidence type="ECO:0000256" key="6">
    <source>
        <dbReference type="PIRSR" id="PIRSR601019-2"/>
    </source>
</evidence>